<proteinExistence type="predicted"/>
<reference evidence="2" key="2">
    <citation type="submission" date="2025-08" db="UniProtKB">
        <authorList>
            <consortium name="Ensembl"/>
        </authorList>
    </citation>
    <scope>IDENTIFICATION</scope>
</reference>
<dbReference type="InParanoid" id="A0A3P8WRY2"/>
<feature type="compositionally biased region" description="Basic residues" evidence="1">
    <location>
        <begin position="55"/>
        <end position="64"/>
    </location>
</feature>
<protein>
    <submittedName>
        <fullName evidence="2">Serine/arginine repetitive matrix protein 1-like</fullName>
    </submittedName>
</protein>
<keyword evidence="3" id="KW-1185">Reference proteome</keyword>
<dbReference type="RefSeq" id="XP_008331403.1">
    <property type="nucleotide sequence ID" value="XM_008333181.3"/>
</dbReference>
<dbReference type="FunCoup" id="A0A3P8WRY2">
    <property type="interactions" value="69"/>
</dbReference>
<feature type="compositionally biased region" description="Basic and acidic residues" evidence="1">
    <location>
        <begin position="15"/>
        <end position="27"/>
    </location>
</feature>
<feature type="compositionally biased region" description="Low complexity" evidence="1">
    <location>
        <begin position="474"/>
        <end position="483"/>
    </location>
</feature>
<dbReference type="KEGG" id="csem:103395463"/>
<dbReference type="STRING" id="244447.ENSCSEP00000029524"/>
<dbReference type="GeneID" id="103395463"/>
<evidence type="ECO:0000256" key="1">
    <source>
        <dbReference type="SAM" id="MobiDB-lite"/>
    </source>
</evidence>
<sequence length="614" mass="71211">MSRPHFGPSRSKSRPYGDHHGLRHREGNYNPNVKRRDAQGYAERPPFNWRESRGRGRGRPRGIKRMPLMGELREPRFNHSRSPSHDSFHTYPPKMDSYDHQRRPSSSRPNRPPRGQHHSSSRSPRPGSPGRRGPPFPGQHQGHRPSSPRHFPSHPADRRPSSSQEYRGSFRGHRRQSRFPHHEQQSQDHRRSYSPRERPFDHSGQGTKRWNEGGGFSSPNNGEHRPPRSNRSPREMNERGSCPERWSSEQQSRRQRGPVERQGSRSHSRERTHEVPHQLPFRPSWKGGPSQPSTYSRSPQDRQLVSRKRRICNVTDMEPSSAPGNAKFPRRDRPQLFSIPRPFGAKPLSLRGKGYFMRNRQMRAQSLMRLRIPPTIRPRPQLGNPSPRGNFGPLFAFRNRRFQTRPGPFQRLGPRREKPEESPSREDGGGSKSSRDSVSDKEQVESRRSVNPHRSSPIEKRDLVVLSHWPPGPSSSKNSSPPKDNSPDKECSADSDESPNSRLSKTHHSRPEPEDRKRGYLDKRVFRSFNTMQDSPRSGRPFRRPGPVLFQRQRYPGGPRNSGPEMSGNGRRPLMENLVPRPFPNQRQVIRKSQSIMTKYRHIRVMRQQRAPYN</sequence>
<feature type="region of interest" description="Disordered" evidence="1">
    <location>
        <begin position="373"/>
        <end position="578"/>
    </location>
</feature>
<reference evidence="2" key="3">
    <citation type="submission" date="2025-09" db="UniProtKB">
        <authorList>
            <consortium name="Ensembl"/>
        </authorList>
    </citation>
    <scope>IDENTIFICATION</scope>
</reference>
<dbReference type="GeneTree" id="ENSGT00410000026585"/>
<feature type="compositionally biased region" description="Low complexity" evidence="1">
    <location>
        <begin position="121"/>
        <end position="131"/>
    </location>
</feature>
<dbReference type="Proteomes" id="UP000265120">
    <property type="component" value="Chromosome 19"/>
</dbReference>
<evidence type="ECO:0000313" key="2">
    <source>
        <dbReference type="Ensembl" id="ENSCSEP00000029524.1"/>
    </source>
</evidence>
<accession>A0A3P8WRY2</accession>
<feature type="compositionally biased region" description="Basic residues" evidence="1">
    <location>
        <begin position="170"/>
        <end position="179"/>
    </location>
</feature>
<name>A0A3P8WRY2_CYNSE</name>
<feature type="compositionally biased region" description="Basic and acidic residues" evidence="1">
    <location>
        <begin position="222"/>
        <end position="242"/>
    </location>
</feature>
<feature type="compositionally biased region" description="Basic and acidic residues" evidence="1">
    <location>
        <begin position="257"/>
        <end position="276"/>
    </location>
</feature>
<feature type="compositionally biased region" description="Basic and acidic residues" evidence="1">
    <location>
        <begin position="414"/>
        <end position="448"/>
    </location>
</feature>
<feature type="compositionally biased region" description="Basic and acidic residues" evidence="1">
    <location>
        <begin position="509"/>
        <end position="525"/>
    </location>
</feature>
<feature type="compositionally biased region" description="Basic and acidic residues" evidence="1">
    <location>
        <begin position="71"/>
        <end position="88"/>
    </location>
</feature>
<organism evidence="2 3">
    <name type="scientific">Cynoglossus semilaevis</name>
    <name type="common">Tongue sole</name>
    <dbReference type="NCBI Taxonomy" id="244447"/>
    <lineage>
        <taxon>Eukaryota</taxon>
        <taxon>Metazoa</taxon>
        <taxon>Chordata</taxon>
        <taxon>Craniata</taxon>
        <taxon>Vertebrata</taxon>
        <taxon>Euteleostomi</taxon>
        <taxon>Actinopterygii</taxon>
        <taxon>Neopterygii</taxon>
        <taxon>Teleostei</taxon>
        <taxon>Neoteleostei</taxon>
        <taxon>Acanthomorphata</taxon>
        <taxon>Carangaria</taxon>
        <taxon>Pleuronectiformes</taxon>
        <taxon>Pleuronectoidei</taxon>
        <taxon>Cynoglossidae</taxon>
        <taxon>Cynoglossinae</taxon>
        <taxon>Cynoglossus</taxon>
    </lineage>
</organism>
<feature type="region of interest" description="Disordered" evidence="1">
    <location>
        <begin position="1"/>
        <end position="345"/>
    </location>
</feature>
<feature type="compositionally biased region" description="Basic and acidic residues" evidence="1">
    <location>
        <begin position="180"/>
        <end position="201"/>
    </location>
</feature>
<evidence type="ECO:0000313" key="3">
    <source>
        <dbReference type="Proteomes" id="UP000265120"/>
    </source>
</evidence>
<dbReference type="AlphaFoldDB" id="A0A3P8WRY2"/>
<dbReference type="OrthoDB" id="8963371at2759"/>
<dbReference type="Ensembl" id="ENSCSET00000029925.1">
    <property type="protein sequence ID" value="ENSCSEP00000029524.1"/>
    <property type="gene ID" value="ENSCSEG00000018912.1"/>
</dbReference>
<dbReference type="OMA" id="RPYEHSG"/>
<feature type="compositionally biased region" description="Polar residues" evidence="1">
    <location>
        <begin position="290"/>
        <end position="303"/>
    </location>
</feature>
<reference evidence="2 3" key="1">
    <citation type="journal article" date="2014" name="Nat. Genet.">
        <title>Whole-genome sequence of a flatfish provides insights into ZW sex chromosome evolution and adaptation to a benthic lifestyle.</title>
        <authorList>
            <person name="Chen S."/>
            <person name="Zhang G."/>
            <person name="Shao C."/>
            <person name="Huang Q."/>
            <person name="Liu G."/>
            <person name="Zhang P."/>
            <person name="Song W."/>
            <person name="An N."/>
            <person name="Chalopin D."/>
            <person name="Volff J.N."/>
            <person name="Hong Y."/>
            <person name="Li Q."/>
            <person name="Sha Z."/>
            <person name="Zhou H."/>
            <person name="Xie M."/>
            <person name="Yu Q."/>
            <person name="Liu Y."/>
            <person name="Xiang H."/>
            <person name="Wang N."/>
            <person name="Wu K."/>
            <person name="Yang C."/>
            <person name="Zhou Q."/>
            <person name="Liao X."/>
            <person name="Yang L."/>
            <person name="Hu Q."/>
            <person name="Zhang J."/>
            <person name="Meng L."/>
            <person name="Jin L."/>
            <person name="Tian Y."/>
            <person name="Lian J."/>
            <person name="Yang J."/>
            <person name="Miao G."/>
            <person name="Liu S."/>
            <person name="Liang Z."/>
            <person name="Yan F."/>
            <person name="Li Y."/>
            <person name="Sun B."/>
            <person name="Zhang H."/>
            <person name="Zhang J."/>
            <person name="Zhu Y."/>
            <person name="Du M."/>
            <person name="Zhao Y."/>
            <person name="Schartl M."/>
            <person name="Tang Q."/>
            <person name="Wang J."/>
        </authorList>
    </citation>
    <scope>NUCLEOTIDE SEQUENCE</scope>
</reference>